<keyword evidence="12" id="KW-1185">Reference proteome</keyword>
<protein>
    <recommendedName>
        <fullName evidence="5">hydroxyacylglutathione hydrolase</fullName>
        <ecNumber evidence="5">3.1.2.6</ecNumber>
    </recommendedName>
    <alternativeName>
        <fullName evidence="9">Glyoxalase II</fullName>
    </alternativeName>
</protein>
<dbReference type="PANTHER" id="PTHR11935:SF94">
    <property type="entry name" value="TENZING NORGAY, ISOFORM C"/>
    <property type="match status" value="1"/>
</dbReference>
<dbReference type="GeneID" id="20242519"/>
<evidence type="ECO:0000256" key="4">
    <source>
        <dbReference type="ARBA" id="ARBA00006759"/>
    </source>
</evidence>
<dbReference type="InterPro" id="IPR001279">
    <property type="entry name" value="Metallo-B-lactamas"/>
</dbReference>
<evidence type="ECO:0000256" key="2">
    <source>
        <dbReference type="ARBA" id="ARBA00001947"/>
    </source>
</evidence>
<accession>V4AVX4</accession>
<dbReference type="InterPro" id="IPR036866">
    <property type="entry name" value="RibonucZ/Hydroxyglut_hydro"/>
</dbReference>
<dbReference type="KEGG" id="lgi:LOTGIDRAFT_173766"/>
<evidence type="ECO:0000256" key="5">
    <source>
        <dbReference type="ARBA" id="ARBA00011917"/>
    </source>
</evidence>
<dbReference type="OrthoDB" id="515692at2759"/>
<evidence type="ECO:0000256" key="9">
    <source>
        <dbReference type="ARBA" id="ARBA00031044"/>
    </source>
</evidence>
<dbReference type="Gene3D" id="3.60.15.10">
    <property type="entry name" value="Ribonuclease Z/Hydroxyacylglutathione hydrolase-like"/>
    <property type="match status" value="2"/>
</dbReference>
<dbReference type="InterPro" id="IPR032282">
    <property type="entry name" value="HAGH_C"/>
</dbReference>
<evidence type="ECO:0000256" key="7">
    <source>
        <dbReference type="ARBA" id="ARBA00022801"/>
    </source>
</evidence>
<reference evidence="11 12" key="1">
    <citation type="journal article" date="2013" name="Nature">
        <title>Insights into bilaterian evolution from three spiralian genomes.</title>
        <authorList>
            <person name="Simakov O."/>
            <person name="Marletaz F."/>
            <person name="Cho S.J."/>
            <person name="Edsinger-Gonzales E."/>
            <person name="Havlak P."/>
            <person name="Hellsten U."/>
            <person name="Kuo D.H."/>
            <person name="Larsson T."/>
            <person name="Lv J."/>
            <person name="Arendt D."/>
            <person name="Savage R."/>
            <person name="Osoegawa K."/>
            <person name="de Jong P."/>
            <person name="Grimwood J."/>
            <person name="Chapman J.A."/>
            <person name="Shapiro H."/>
            <person name="Aerts A."/>
            <person name="Otillar R.P."/>
            <person name="Terry A.Y."/>
            <person name="Boore J.L."/>
            <person name="Grigoriev I.V."/>
            <person name="Lindberg D.R."/>
            <person name="Seaver E.C."/>
            <person name="Weisblat D.A."/>
            <person name="Putnam N.H."/>
            <person name="Rokhsar D.S."/>
        </authorList>
    </citation>
    <scope>NUCLEOTIDE SEQUENCE [LARGE SCALE GENOMIC DNA]</scope>
</reference>
<dbReference type="Pfam" id="PF16123">
    <property type="entry name" value="HAGH_C"/>
    <property type="match status" value="1"/>
</dbReference>
<dbReference type="PANTHER" id="PTHR11935">
    <property type="entry name" value="BETA LACTAMASE DOMAIN"/>
    <property type="match status" value="1"/>
</dbReference>
<dbReference type="SUPFAM" id="SSF56281">
    <property type="entry name" value="Metallo-hydrolase/oxidoreductase"/>
    <property type="match status" value="1"/>
</dbReference>
<keyword evidence="8" id="KW-0862">Zinc</keyword>
<dbReference type="HOGENOM" id="CLU_030571_4_0_1"/>
<dbReference type="Proteomes" id="UP000030746">
    <property type="component" value="Unassembled WGS sequence"/>
</dbReference>
<dbReference type="OMA" id="XDTLFVA"/>
<keyword evidence="6" id="KW-0479">Metal-binding</keyword>
<dbReference type="STRING" id="225164.V4AVX4"/>
<evidence type="ECO:0000256" key="3">
    <source>
        <dbReference type="ARBA" id="ARBA00004963"/>
    </source>
</evidence>
<evidence type="ECO:0000313" key="11">
    <source>
        <dbReference type="EMBL" id="ESO99220.1"/>
    </source>
</evidence>
<evidence type="ECO:0000313" key="12">
    <source>
        <dbReference type="Proteomes" id="UP000030746"/>
    </source>
</evidence>
<dbReference type="AlphaFoldDB" id="V4AVX4"/>
<comment type="similarity">
    <text evidence="4">Belongs to the metallo-beta-lactamase superfamily. Glyoxalase II family.</text>
</comment>
<dbReference type="EC" id="3.1.2.6" evidence="5"/>
<dbReference type="GO" id="GO:0004416">
    <property type="term" value="F:hydroxyacylglutathione hydrolase activity"/>
    <property type="evidence" value="ECO:0007669"/>
    <property type="project" value="UniProtKB-EC"/>
</dbReference>
<comment type="catalytic activity">
    <reaction evidence="1">
        <text>an S-(2-hydroxyacyl)glutathione + H2O = a 2-hydroxy carboxylate + glutathione + H(+)</text>
        <dbReference type="Rhea" id="RHEA:21864"/>
        <dbReference type="ChEBI" id="CHEBI:15377"/>
        <dbReference type="ChEBI" id="CHEBI:15378"/>
        <dbReference type="ChEBI" id="CHEBI:57925"/>
        <dbReference type="ChEBI" id="CHEBI:58896"/>
        <dbReference type="ChEBI" id="CHEBI:71261"/>
        <dbReference type="EC" id="3.1.2.6"/>
    </reaction>
</comment>
<dbReference type="Pfam" id="PF00753">
    <property type="entry name" value="Lactamase_B"/>
    <property type="match status" value="1"/>
</dbReference>
<dbReference type="InterPro" id="IPR035680">
    <property type="entry name" value="Clx_II_MBL"/>
</dbReference>
<feature type="domain" description="Metallo-beta-lactamase" evidence="10">
    <location>
        <begin position="11"/>
        <end position="172"/>
    </location>
</feature>
<dbReference type="GO" id="GO:0046872">
    <property type="term" value="F:metal ion binding"/>
    <property type="evidence" value="ECO:0007669"/>
    <property type="project" value="UniProtKB-KW"/>
</dbReference>
<evidence type="ECO:0000259" key="10">
    <source>
        <dbReference type="SMART" id="SM00849"/>
    </source>
</evidence>
<name>V4AVX4_LOTGI</name>
<dbReference type="CDD" id="cd07723">
    <property type="entry name" value="hydroxyacylglutathione_hydrolase_MBL-fold"/>
    <property type="match status" value="1"/>
</dbReference>
<dbReference type="CTD" id="20242519"/>
<evidence type="ECO:0000256" key="1">
    <source>
        <dbReference type="ARBA" id="ARBA00001623"/>
    </source>
</evidence>
<evidence type="ECO:0000256" key="8">
    <source>
        <dbReference type="ARBA" id="ARBA00022833"/>
    </source>
</evidence>
<organism evidence="11 12">
    <name type="scientific">Lottia gigantea</name>
    <name type="common">Giant owl limpet</name>
    <dbReference type="NCBI Taxonomy" id="225164"/>
    <lineage>
        <taxon>Eukaryota</taxon>
        <taxon>Metazoa</taxon>
        <taxon>Spiralia</taxon>
        <taxon>Lophotrochozoa</taxon>
        <taxon>Mollusca</taxon>
        <taxon>Gastropoda</taxon>
        <taxon>Patellogastropoda</taxon>
        <taxon>Lottioidea</taxon>
        <taxon>Lottiidae</taxon>
        <taxon>Lottia</taxon>
    </lineage>
</organism>
<proteinExistence type="inferred from homology"/>
<comment type="pathway">
    <text evidence="3">Secondary metabolite metabolism; methylglyoxal degradation; (R)-lactate from methylglyoxal: step 2/2.</text>
</comment>
<dbReference type="EMBL" id="KB201060">
    <property type="protein sequence ID" value="ESO99220.1"/>
    <property type="molecule type" value="Genomic_DNA"/>
</dbReference>
<sequence>MKIRIVPALEDNYMYLLIDEKSKTCAAVDPVEPKKIQEAVKEENVELTSVLTTHHHWDHAGGNDKLIELMGKKTVYGGDDRIGALTNKVQHGDKFQIGELDIECLFTPCHTSGHICYFVNNKEKTQPAVFTETKQRSNHETTIPSTIEEELLYNPFMRVGVESLQKKVGGSDEIDTMGKLREAKNSFKPPQHKI</sequence>
<dbReference type="SMART" id="SM00849">
    <property type="entry name" value="Lactamase_B"/>
    <property type="match status" value="1"/>
</dbReference>
<evidence type="ECO:0000256" key="6">
    <source>
        <dbReference type="ARBA" id="ARBA00022723"/>
    </source>
</evidence>
<dbReference type="RefSeq" id="XP_009050077.1">
    <property type="nucleotide sequence ID" value="XM_009051829.1"/>
</dbReference>
<keyword evidence="7" id="KW-0378">Hydrolase</keyword>
<gene>
    <name evidence="11" type="ORF">LOTGIDRAFT_173766</name>
</gene>
<comment type="cofactor">
    <cofactor evidence="2">
        <name>Zn(2+)</name>
        <dbReference type="ChEBI" id="CHEBI:29105"/>
    </cofactor>
</comment>